<dbReference type="Pfam" id="PF05845">
    <property type="entry name" value="PhnH"/>
    <property type="match status" value="1"/>
</dbReference>
<gene>
    <name evidence="2" type="primary">phnH</name>
    <name evidence="2" type="ORF">E1956_25715</name>
</gene>
<dbReference type="GO" id="GO:0019634">
    <property type="term" value="P:organic phosphonate metabolic process"/>
    <property type="evidence" value="ECO:0007669"/>
    <property type="project" value="InterPro"/>
</dbReference>
<dbReference type="Proteomes" id="UP000295727">
    <property type="component" value="Chromosome 2"/>
</dbReference>
<sequence>MNEQPSIPDTPDAPGTSGTQAALHESLDTLAPGFADPVHDTQAVFRTLLGALSRPGTIATIETPLPAATSESASSSGAPRAGLAVFAALLTLCDYATPVWLAQPDAALAAALRFHADAPLAGTPREAAFAYVHDAAALPPLDAFACGTPESPEQSATVFVRVESLTDGPSITLRGPGIESTHAIAPAGLPARFWEDRAELAPLFPCGIDFYFVCGAQIMGLPRTTRVEVN</sequence>
<protein>
    <submittedName>
        <fullName evidence="2">Phosphonate C-P lyase system protein PhnH</fullName>
    </submittedName>
</protein>
<dbReference type="KEGG" id="ppai:E1956_25715"/>
<keyword evidence="3" id="KW-1185">Reference proteome</keyword>
<dbReference type="InterPro" id="IPR008772">
    <property type="entry name" value="Phosphonate_metab_PhnH"/>
</dbReference>
<reference evidence="2 3" key="1">
    <citation type="submission" date="2019-03" db="EMBL/GenBank/DDBJ databases">
        <title>Paraburkholderia sp. 7MH5, isolated from subtropical forest soil.</title>
        <authorList>
            <person name="Gao Z.-H."/>
            <person name="Qiu L.-H."/>
        </authorList>
    </citation>
    <scope>NUCLEOTIDE SEQUENCE [LARGE SCALE GENOMIC DNA]</scope>
    <source>
        <strain evidence="2 3">7MH5</strain>
    </source>
</reference>
<feature type="region of interest" description="Disordered" evidence="1">
    <location>
        <begin position="1"/>
        <end position="20"/>
    </location>
</feature>
<evidence type="ECO:0000256" key="1">
    <source>
        <dbReference type="SAM" id="MobiDB-lite"/>
    </source>
</evidence>
<dbReference type="RefSeq" id="WP_134754089.1">
    <property type="nucleotide sequence ID" value="NZ_CP038149.1"/>
</dbReference>
<proteinExistence type="predicted"/>
<dbReference type="SUPFAM" id="SSF159709">
    <property type="entry name" value="PhnH-like"/>
    <property type="match status" value="1"/>
</dbReference>
<dbReference type="GO" id="GO:0016829">
    <property type="term" value="F:lyase activity"/>
    <property type="evidence" value="ECO:0007669"/>
    <property type="project" value="UniProtKB-KW"/>
</dbReference>
<evidence type="ECO:0000313" key="2">
    <source>
        <dbReference type="EMBL" id="QBR00441.1"/>
    </source>
</evidence>
<dbReference type="PIRSF" id="PIRSF020680">
    <property type="entry name" value="PhnH"/>
    <property type="match status" value="1"/>
</dbReference>
<dbReference type="NCBIfam" id="TIGR03292">
    <property type="entry name" value="PhnH_redo"/>
    <property type="match status" value="1"/>
</dbReference>
<keyword evidence="2" id="KW-0456">Lyase</keyword>
<dbReference type="EMBL" id="CP038149">
    <property type="protein sequence ID" value="QBR00441.1"/>
    <property type="molecule type" value="Genomic_DNA"/>
</dbReference>
<accession>A0A4P7CW80</accession>
<name>A0A4P7CW80_9BURK</name>
<evidence type="ECO:0000313" key="3">
    <source>
        <dbReference type="Proteomes" id="UP000295727"/>
    </source>
</evidence>
<organism evidence="2 3">
    <name type="scientific">Paraburkholderia pallida</name>
    <dbReference type="NCBI Taxonomy" id="2547399"/>
    <lineage>
        <taxon>Bacteria</taxon>
        <taxon>Pseudomonadati</taxon>
        <taxon>Pseudomonadota</taxon>
        <taxon>Betaproteobacteria</taxon>
        <taxon>Burkholderiales</taxon>
        <taxon>Burkholderiaceae</taxon>
        <taxon>Paraburkholderia</taxon>
    </lineage>
</organism>
<dbReference type="InterPro" id="IPR038058">
    <property type="entry name" value="PhnH-like_sp"/>
</dbReference>
<dbReference type="OrthoDB" id="9814509at2"/>
<dbReference type="AlphaFoldDB" id="A0A4P7CW80"/>
<dbReference type="Gene3D" id="3.40.50.11310">
    <property type="entry name" value="Bacterial phosphonate metabolism protein PhnH"/>
    <property type="match status" value="1"/>
</dbReference>